<feature type="compositionally biased region" description="Polar residues" evidence="7">
    <location>
        <begin position="120"/>
        <end position="131"/>
    </location>
</feature>
<name>A0A8J6CE71_9ROSI</name>
<organism evidence="9 10">
    <name type="scientific">Gossypium anomalum</name>
    <dbReference type="NCBI Taxonomy" id="47600"/>
    <lineage>
        <taxon>Eukaryota</taxon>
        <taxon>Viridiplantae</taxon>
        <taxon>Streptophyta</taxon>
        <taxon>Embryophyta</taxon>
        <taxon>Tracheophyta</taxon>
        <taxon>Spermatophyta</taxon>
        <taxon>Magnoliopsida</taxon>
        <taxon>eudicotyledons</taxon>
        <taxon>Gunneridae</taxon>
        <taxon>Pentapetalae</taxon>
        <taxon>rosids</taxon>
        <taxon>malvids</taxon>
        <taxon>Malvales</taxon>
        <taxon>Malvaceae</taxon>
        <taxon>Malvoideae</taxon>
        <taxon>Gossypium</taxon>
    </lineage>
</organism>
<dbReference type="InterPro" id="IPR024943">
    <property type="entry name" value="Enhancer_polycomb"/>
</dbReference>
<feature type="compositionally biased region" description="Basic and acidic residues" evidence="7">
    <location>
        <begin position="36"/>
        <end position="55"/>
    </location>
</feature>
<keyword evidence="4 6" id="KW-0804">Transcription</keyword>
<reference evidence="9 10" key="1">
    <citation type="journal article" date="2021" name="bioRxiv">
        <title>The Gossypium anomalum genome as a resource for cotton improvement and evolutionary analysis of hybrid incompatibility.</title>
        <authorList>
            <person name="Grover C.E."/>
            <person name="Yuan D."/>
            <person name="Arick M.A."/>
            <person name="Miller E.R."/>
            <person name="Hu G."/>
            <person name="Peterson D.G."/>
            <person name="Wendel J.F."/>
            <person name="Udall J.A."/>
        </authorList>
    </citation>
    <scope>NUCLEOTIDE SEQUENCE [LARGE SCALE GENOMIC DNA]</scope>
    <source>
        <strain evidence="9">JFW-Udall</strain>
        <tissue evidence="9">Leaf</tissue>
    </source>
</reference>
<protein>
    <recommendedName>
        <fullName evidence="6">Enhancer of polycomb-like protein</fullName>
    </recommendedName>
</protein>
<keyword evidence="10" id="KW-1185">Reference proteome</keyword>
<comment type="caution">
    <text evidence="9">The sequence shown here is derived from an EMBL/GenBank/DDBJ whole genome shotgun (WGS) entry which is preliminary data.</text>
</comment>
<dbReference type="EMBL" id="JAHUZN010000013">
    <property type="protein sequence ID" value="KAG8471727.1"/>
    <property type="molecule type" value="Genomic_DNA"/>
</dbReference>
<evidence type="ECO:0000259" key="8">
    <source>
        <dbReference type="SMART" id="SM00333"/>
    </source>
</evidence>
<evidence type="ECO:0000256" key="6">
    <source>
        <dbReference type="RuleBase" id="RU361124"/>
    </source>
</evidence>
<evidence type="ECO:0000256" key="2">
    <source>
        <dbReference type="ARBA" id="ARBA00008035"/>
    </source>
</evidence>
<dbReference type="Pfam" id="PF10513">
    <property type="entry name" value="EPL1"/>
    <property type="match status" value="1"/>
</dbReference>
<feature type="region of interest" description="Disordered" evidence="7">
    <location>
        <begin position="192"/>
        <end position="246"/>
    </location>
</feature>
<keyword evidence="3 6" id="KW-0805">Transcription regulation</keyword>
<feature type="compositionally biased region" description="Basic and acidic residues" evidence="7">
    <location>
        <begin position="429"/>
        <end position="454"/>
    </location>
</feature>
<feature type="region of interest" description="Disordered" evidence="7">
    <location>
        <begin position="36"/>
        <end position="91"/>
    </location>
</feature>
<dbReference type="InterPro" id="IPR002999">
    <property type="entry name" value="Tudor"/>
</dbReference>
<dbReference type="SMART" id="SM00333">
    <property type="entry name" value="TUDOR"/>
    <property type="match status" value="1"/>
</dbReference>
<dbReference type="CDD" id="cd20404">
    <property type="entry name" value="Tudor_Agenet_AtEML-like"/>
    <property type="match status" value="1"/>
</dbReference>
<evidence type="ECO:0000313" key="9">
    <source>
        <dbReference type="EMBL" id="KAG8471727.1"/>
    </source>
</evidence>
<comment type="similarity">
    <text evidence="2 6">Belongs to the enhancer of polycomb family.</text>
</comment>
<dbReference type="PANTHER" id="PTHR14898">
    <property type="entry name" value="ENHANCER OF POLYCOMB"/>
    <property type="match status" value="1"/>
</dbReference>
<gene>
    <name evidence="9" type="ORF">CXB51_036104</name>
</gene>
<evidence type="ECO:0000256" key="4">
    <source>
        <dbReference type="ARBA" id="ARBA00023163"/>
    </source>
</evidence>
<feature type="region of interest" description="Disordered" evidence="7">
    <location>
        <begin position="428"/>
        <end position="470"/>
    </location>
</feature>
<dbReference type="GO" id="GO:0035267">
    <property type="term" value="C:NuA4 histone acetyltransferase complex"/>
    <property type="evidence" value="ECO:0007669"/>
    <property type="project" value="InterPro"/>
</dbReference>
<dbReference type="GO" id="GO:0006357">
    <property type="term" value="P:regulation of transcription by RNA polymerase II"/>
    <property type="evidence" value="ECO:0007669"/>
    <property type="project" value="InterPro"/>
</dbReference>
<dbReference type="GO" id="GO:0005634">
    <property type="term" value="C:nucleus"/>
    <property type="evidence" value="ECO:0007669"/>
    <property type="project" value="UniProtKB-SubCell"/>
</dbReference>
<evidence type="ECO:0000256" key="5">
    <source>
        <dbReference type="ARBA" id="ARBA00023242"/>
    </source>
</evidence>
<dbReference type="Proteomes" id="UP000701853">
    <property type="component" value="Chromosome 13"/>
</dbReference>
<keyword evidence="5 6" id="KW-0539">Nucleus</keyword>
<proteinExistence type="inferred from homology"/>
<feature type="domain" description="Tudor" evidence="8">
    <location>
        <begin position="366"/>
        <end position="424"/>
    </location>
</feature>
<feature type="region of interest" description="Disordered" evidence="7">
    <location>
        <begin position="120"/>
        <end position="159"/>
    </location>
</feature>
<dbReference type="InterPro" id="IPR019542">
    <property type="entry name" value="Enhancer_polycomb-like_N"/>
</dbReference>
<dbReference type="Gene3D" id="2.30.30.140">
    <property type="match status" value="1"/>
</dbReference>
<comment type="subcellular location">
    <subcellularLocation>
        <location evidence="1 6">Nucleus</location>
    </subcellularLocation>
</comment>
<feature type="compositionally biased region" description="Basic residues" evidence="7">
    <location>
        <begin position="227"/>
        <end position="238"/>
    </location>
</feature>
<accession>A0A8J6CE71</accession>
<feature type="compositionally biased region" description="Polar residues" evidence="7">
    <location>
        <begin position="72"/>
        <end position="85"/>
    </location>
</feature>
<evidence type="ECO:0000313" key="10">
    <source>
        <dbReference type="Proteomes" id="UP000701853"/>
    </source>
</evidence>
<evidence type="ECO:0000256" key="3">
    <source>
        <dbReference type="ARBA" id="ARBA00023015"/>
    </source>
</evidence>
<dbReference type="OrthoDB" id="435275at2759"/>
<evidence type="ECO:0000256" key="7">
    <source>
        <dbReference type="SAM" id="MobiDB-lite"/>
    </source>
</evidence>
<evidence type="ECO:0000256" key="1">
    <source>
        <dbReference type="ARBA" id="ARBA00004123"/>
    </source>
</evidence>
<sequence>MESRVVNSDGAEIPKKSRSLDLKSLYESGDSKEFFKNKSLKRKESSQEGDDEKRSIINNKRKKSRKALPLSSFRTNHDSSSSKSLTEAYDGGVCSGLHGPESLKKFGLSQKSKNGCSANGISLSLGDSGTSIPRRKRGFVGRNKFESGQVLKPDGRPSSVVVGVSEDVKLASEDSSTQNVSLKVEEEKLIDDFKENRSSEPSSVQHLKEEDSVAGYSAVNDGDSSFKRSRRKPRKKKDTVKGGKSFAKKAERLVDSSVKPFGDLQDDDEENLEENAARMLSSRFDPSCTGFSLNSKVSLSPSENGLSFLLASGQDASSRSKKFSGCESPSVDASGRVLRPRKRHGEKGNSRKRRHFYEIFSGDLDANWVLNRKIKVFWPLDKSWYYGFVNDYDKERKLHHVKYDDRDEEWVNLQKERFKLLLFPSEVPNKSEPKRSQGDEDTGDRIRNMKLNKENRKRNAMKEDDSGNGSYMESEPIISWLARSSRRVKSLPLHAVKRQKTSASLSFHRQPLSCDEAVDENGRLHGGSLKARKVKLFGSSALSDRPVDGRRIKDSSLGSCPKDCKHPIVYFRRRFRRTEKVLWQASESTCGASMVSKPITFLGSVDDFQDLGELDVCLGRLDPEGDLLFTDNAGQLQLNISLLHSKQFRFGLSFPVLSVNNLFGAKSFWLVHSLLLLQCGTVMTIWPIVHLEVLFVDNEVGLRFLLFQGSLKEAVAFIFQVLKVFYRPAEQGKFADVRVPVTSIRFKFSLTRDFGKQIVFASCYFHEVKHFKWMFLDCKLKRYCVLNRQLPLSECTYDNIKALQNGTNQLFSSPYKGSSSLEGSRRRYRQGLSRMGVSRESNCLEVGQLSSSSEKQNKNLPLFTLSFGAAPTFFFSLHLKLLMDYCIARISFQDHDSIENPENSGNLLLDENSNREDCVKKSFESSLGNFLKASSKVASVTELMTLDLSVSSDGHWRKSLQKRANSDQIVNGSPAIYHKPEEVGASAIGQIEKQKCDYSESQQPFLSLMVVDGDKKGSGSSSDLNGIRVELPPFDQYKNHVDSKLPSTEQSTDLTWNMNGGVIPTPNPTAPRSYWHRNRSSSSIGYHAHRWSDGKADFFHNNFGNGPKKPRTQVSYSMPFGGLDYSSKNIGDHQRGLPHKRIRRASEKRASDVSRGSQRNMELVSCHANLLLTFGDRGWRECGAQVALERFDRNEWKLAVKMSGSTRCSYKAHQFLQPGSTNRYTHAMMWKGGKDWILEFTDRSQWALFKDMHEECYNRNIRAASVKNIPIPGVCLVHDYDENATDVTFVRSSFKYLRQVETDVEMALDPSHVFYDMDTDDEQWISGIHRSSQSDGSCSTLEFSDEMFEKIMDMFEKAAYTQQCDQFNSDEIEELMAGVGSMEVIRAVYEHWREKRQRVGMPLIRHLQPPLWERYEQQVREWELTMSKVSSIPSNAVEKPPMFAFCLKPRGLEVPNKGSKQRSQRKISVSGQINPVLGDHEGFHSFGIVLYLFHFHLALYNDSWTSFVIISGRRSNGFLFGDEKVLYPMHNYESLEETLLSQASPRVFSQLDSGIKGYFRDGFDKHHHQKLRRSEPKKICTFLSPNESQMTTSYGQRLIGKRNGIHQQSMAFSEWPSMHHYFSDGLQRHGPEQLDTPDTDEFRYRDAASAARHALKMAKFKRERAQRLLFRADLAIHKAVVALMTAEAIKASSDNVNGDGDDGFRESTNRRAVSARFTQVESDCCSILTVRGVRNFDRADLCIEFF</sequence>